<dbReference type="EMBL" id="NBNE01003690">
    <property type="protein sequence ID" value="OWZ07066.1"/>
    <property type="molecule type" value="Genomic_DNA"/>
</dbReference>
<dbReference type="Proteomes" id="UP000198211">
    <property type="component" value="Unassembled WGS sequence"/>
</dbReference>
<evidence type="ECO:0000313" key="2">
    <source>
        <dbReference type="Proteomes" id="UP000198211"/>
    </source>
</evidence>
<dbReference type="OrthoDB" id="94699at2759"/>
<protein>
    <submittedName>
        <fullName evidence="1">Uncharacterized protein</fullName>
    </submittedName>
</protein>
<organism evidence="1 2">
    <name type="scientific">Phytophthora megakarya</name>
    <dbReference type="NCBI Taxonomy" id="4795"/>
    <lineage>
        <taxon>Eukaryota</taxon>
        <taxon>Sar</taxon>
        <taxon>Stramenopiles</taxon>
        <taxon>Oomycota</taxon>
        <taxon>Peronosporomycetes</taxon>
        <taxon>Peronosporales</taxon>
        <taxon>Peronosporaceae</taxon>
        <taxon>Phytophthora</taxon>
    </lineage>
</organism>
<comment type="caution">
    <text evidence="1">The sequence shown here is derived from an EMBL/GenBank/DDBJ whole genome shotgun (WGS) entry which is preliminary data.</text>
</comment>
<reference evidence="2" key="1">
    <citation type="submission" date="2017-03" db="EMBL/GenBank/DDBJ databases">
        <title>Phytopthora megakarya and P. palmivora, two closely related causual agents of cacao black pod achieved similar genome size and gene model numbers by different mechanisms.</title>
        <authorList>
            <person name="Ali S."/>
            <person name="Shao J."/>
            <person name="Larry D.J."/>
            <person name="Kronmiller B."/>
            <person name="Shen D."/>
            <person name="Strem M.D."/>
            <person name="Melnick R.L."/>
            <person name="Guiltinan M.J."/>
            <person name="Tyler B.M."/>
            <person name="Meinhardt L.W."/>
            <person name="Bailey B.A."/>
        </authorList>
    </citation>
    <scope>NUCLEOTIDE SEQUENCE [LARGE SCALE GENOMIC DNA]</scope>
    <source>
        <strain evidence="2">zdho120</strain>
    </source>
</reference>
<dbReference type="AlphaFoldDB" id="A0A225VNI4"/>
<sequence>MAPDHPWRKAMDLWPEHACLLDTTDFHLDSHISQRALYPERPCGVWRRLRGYSNEDQAVICFVIYERKHWVSPEAVKRFLSRMAARLLTIKDPVAKRNP</sequence>
<accession>A0A225VNI4</accession>
<proteinExistence type="predicted"/>
<keyword evidence="2" id="KW-1185">Reference proteome</keyword>
<name>A0A225VNI4_9STRA</name>
<gene>
    <name evidence="1" type="ORF">PHMEG_00020592</name>
</gene>
<evidence type="ECO:0000313" key="1">
    <source>
        <dbReference type="EMBL" id="OWZ07066.1"/>
    </source>
</evidence>